<dbReference type="InterPro" id="IPR029030">
    <property type="entry name" value="Caspase-like_dom_sf"/>
</dbReference>
<dbReference type="GO" id="GO:0004197">
    <property type="term" value="F:cysteine-type endopeptidase activity"/>
    <property type="evidence" value="ECO:0007669"/>
    <property type="project" value="InterPro"/>
</dbReference>
<dbReference type="NCBIfam" id="NF047832">
    <property type="entry name" value="caspase_w_EACC1"/>
    <property type="match status" value="1"/>
</dbReference>
<dbReference type="AlphaFoldDB" id="A0A5S4GMA3"/>
<organism evidence="3 4">
    <name type="scientific">Nonomuraea zeae</name>
    <dbReference type="NCBI Taxonomy" id="1642303"/>
    <lineage>
        <taxon>Bacteria</taxon>
        <taxon>Bacillati</taxon>
        <taxon>Actinomycetota</taxon>
        <taxon>Actinomycetes</taxon>
        <taxon>Streptosporangiales</taxon>
        <taxon>Streptosporangiaceae</taxon>
        <taxon>Nonomuraea</taxon>
    </lineage>
</organism>
<protein>
    <submittedName>
        <fullName evidence="3">Caspase family protein</fullName>
    </submittedName>
</protein>
<sequence length="475" mass="51541">MNVVPDPSRSRVALIGTARYDLLPALASVEDNLLSLAEVLTAHEVWGLPAAHVAIVPDPLTSADLLDPVVRAADEATDTVVLYYAGHGLIDHLRGDLHLALVGSDSQRMYTAVAYAHIRDALLGSRATRRIVILDCCYSGRALGTMADPITAAVDEASAEGTYVLAATAENQKALAPAGESHTAFTAELLRIFQNGIDGRGPLLDLDTIYNHVRAVMRGKGRPIPQKRDRNTAGQLTLIRNRAYASHSAPVLPQQPPPVTSAQLRTGPSSPPLIRSRPRPSTSPATNDQGLEREFHAAMVEVYKRAKKEAGYPATYFLKMISERGGLASARHLLCASSVSDGFTALWERNRLDLSVEAVVLQSRFASLFTEDEREQARARLEEYGYVPPDPPRTEAAVKSQLVQERDFDAAYHVGGPRAAEAKCSWHGSTCDDEVVASVLVRDRGGETWHAVCQRALHKLRASRADEASVRSSEP</sequence>
<gene>
    <name evidence="3" type="ORF">ETD85_18080</name>
</gene>
<dbReference type="RefSeq" id="WP_138690890.1">
    <property type="nucleotide sequence ID" value="NZ_JBHSAZ010000006.1"/>
</dbReference>
<keyword evidence="4" id="KW-1185">Reference proteome</keyword>
<name>A0A5S4GMA3_9ACTN</name>
<dbReference type="EMBL" id="VCKX01000049">
    <property type="protein sequence ID" value="TMR34075.1"/>
    <property type="molecule type" value="Genomic_DNA"/>
</dbReference>
<dbReference type="SUPFAM" id="SSF52129">
    <property type="entry name" value="Caspase-like"/>
    <property type="match status" value="1"/>
</dbReference>
<dbReference type="Proteomes" id="UP000306628">
    <property type="component" value="Unassembled WGS sequence"/>
</dbReference>
<feature type="compositionally biased region" description="Low complexity" evidence="1">
    <location>
        <begin position="272"/>
        <end position="284"/>
    </location>
</feature>
<dbReference type="InterPro" id="IPR011600">
    <property type="entry name" value="Pept_C14_caspase"/>
</dbReference>
<evidence type="ECO:0000313" key="3">
    <source>
        <dbReference type="EMBL" id="TMR34075.1"/>
    </source>
</evidence>
<dbReference type="GO" id="GO:0006508">
    <property type="term" value="P:proteolysis"/>
    <property type="evidence" value="ECO:0007669"/>
    <property type="project" value="InterPro"/>
</dbReference>
<feature type="domain" description="Peptidase C14 caspase" evidence="2">
    <location>
        <begin position="13"/>
        <end position="226"/>
    </location>
</feature>
<evidence type="ECO:0000259" key="2">
    <source>
        <dbReference type="Pfam" id="PF00656"/>
    </source>
</evidence>
<evidence type="ECO:0000256" key="1">
    <source>
        <dbReference type="SAM" id="MobiDB-lite"/>
    </source>
</evidence>
<dbReference type="Gene3D" id="3.40.50.1460">
    <property type="match status" value="1"/>
</dbReference>
<proteinExistence type="predicted"/>
<feature type="region of interest" description="Disordered" evidence="1">
    <location>
        <begin position="248"/>
        <end position="291"/>
    </location>
</feature>
<dbReference type="Pfam" id="PF00656">
    <property type="entry name" value="Peptidase_C14"/>
    <property type="match status" value="1"/>
</dbReference>
<evidence type="ECO:0000313" key="4">
    <source>
        <dbReference type="Proteomes" id="UP000306628"/>
    </source>
</evidence>
<reference evidence="3 4" key="1">
    <citation type="submission" date="2019-05" db="EMBL/GenBank/DDBJ databases">
        <title>Draft genome sequence of Nonomuraea zeae DSM 100528.</title>
        <authorList>
            <person name="Saricaoglu S."/>
            <person name="Isik K."/>
        </authorList>
    </citation>
    <scope>NUCLEOTIDE SEQUENCE [LARGE SCALE GENOMIC DNA]</scope>
    <source>
        <strain evidence="3 4">DSM 100528</strain>
    </source>
</reference>
<comment type="caution">
    <text evidence="3">The sequence shown here is derived from an EMBL/GenBank/DDBJ whole genome shotgun (WGS) entry which is preliminary data.</text>
</comment>
<accession>A0A5S4GMA3</accession>
<dbReference type="OrthoDB" id="4464809at2"/>